<dbReference type="KEGG" id="mfn:Ga0123462_1683"/>
<accession>A0A2K8L608</accession>
<reference evidence="2 3" key="1">
    <citation type="submission" date="2016-12" db="EMBL/GenBank/DDBJ databases">
        <title>Isolation and genomic insights into novel planktonic Zetaproteobacteria from stratified waters of the Chesapeake Bay.</title>
        <authorList>
            <person name="McAllister S.M."/>
            <person name="Kato S."/>
            <person name="Chan C.S."/>
            <person name="Chiu B.K."/>
            <person name="Field E.K."/>
        </authorList>
    </citation>
    <scope>NUCLEOTIDE SEQUENCE [LARGE SCALE GENOMIC DNA]</scope>
    <source>
        <strain evidence="2 3">CP-8</strain>
    </source>
</reference>
<proteinExistence type="predicted"/>
<protein>
    <submittedName>
        <fullName evidence="2">PilZ domain-containing protein</fullName>
    </submittedName>
</protein>
<dbReference type="EMBL" id="CP018800">
    <property type="protein sequence ID" value="ATX82532.1"/>
    <property type="molecule type" value="Genomic_DNA"/>
</dbReference>
<evidence type="ECO:0000313" key="3">
    <source>
        <dbReference type="Proteomes" id="UP000231637"/>
    </source>
</evidence>
<dbReference type="GO" id="GO:0035438">
    <property type="term" value="F:cyclic-di-GMP binding"/>
    <property type="evidence" value="ECO:0007669"/>
    <property type="project" value="InterPro"/>
</dbReference>
<dbReference type="AlphaFoldDB" id="A0A2K8L608"/>
<feature type="domain" description="PilZ" evidence="1">
    <location>
        <begin position="3"/>
        <end position="79"/>
    </location>
</feature>
<name>A0A2K8L608_9PROT</name>
<dbReference type="Pfam" id="PF07238">
    <property type="entry name" value="PilZ"/>
    <property type="match status" value="1"/>
</dbReference>
<gene>
    <name evidence="2" type="ORF">Ga0123462_1683</name>
</gene>
<dbReference type="Proteomes" id="UP000231637">
    <property type="component" value="Chromosome"/>
</dbReference>
<organism evidence="2 3">
    <name type="scientific">Mariprofundus ferrinatatus</name>
    <dbReference type="NCBI Taxonomy" id="1921087"/>
    <lineage>
        <taxon>Bacteria</taxon>
        <taxon>Pseudomonadati</taxon>
        <taxon>Pseudomonadota</taxon>
        <taxon>Candidatius Mariprofundia</taxon>
        <taxon>Mariprofundales</taxon>
        <taxon>Mariprofundaceae</taxon>
        <taxon>Mariprofundus</taxon>
    </lineage>
</organism>
<sequence>MFEKRKEKRLIVRDLTKGELYHPGTGQYFTVEKVRDVSSKGVGLNVNGYLRQGEQVRIGFKHGRTHLQMYGHVAWCSQAMDDLSDGDVKSSSFMMGISL</sequence>
<evidence type="ECO:0000313" key="2">
    <source>
        <dbReference type="EMBL" id="ATX82532.1"/>
    </source>
</evidence>
<dbReference type="OrthoDB" id="9843769at2"/>
<keyword evidence="3" id="KW-1185">Reference proteome</keyword>
<dbReference type="RefSeq" id="WP_100265868.1">
    <property type="nucleotide sequence ID" value="NZ_CP018800.1"/>
</dbReference>
<dbReference type="InterPro" id="IPR009875">
    <property type="entry name" value="PilZ_domain"/>
</dbReference>
<evidence type="ECO:0000259" key="1">
    <source>
        <dbReference type="Pfam" id="PF07238"/>
    </source>
</evidence>